<proteinExistence type="inferred from homology"/>
<dbReference type="OrthoDB" id="5371740at2759"/>
<keyword evidence="3" id="KW-0560">Oxidoreductase</keyword>
<comment type="similarity">
    <text evidence="1">Belongs to the short-chain dehydrogenases/reductases (SDR) family.</text>
</comment>
<gene>
    <name evidence="4" type="ORF">ACN38_g11236</name>
</gene>
<keyword evidence="5" id="KW-1185">Reference proteome</keyword>
<organism evidence="4 5">
    <name type="scientific">Penicillium nordicum</name>
    <dbReference type="NCBI Taxonomy" id="229535"/>
    <lineage>
        <taxon>Eukaryota</taxon>
        <taxon>Fungi</taxon>
        <taxon>Dikarya</taxon>
        <taxon>Ascomycota</taxon>
        <taxon>Pezizomycotina</taxon>
        <taxon>Eurotiomycetes</taxon>
        <taxon>Eurotiomycetidae</taxon>
        <taxon>Eurotiales</taxon>
        <taxon>Aspergillaceae</taxon>
        <taxon>Penicillium</taxon>
    </lineage>
</organism>
<dbReference type="SUPFAM" id="SSF51735">
    <property type="entry name" value="NAD(P)-binding Rossmann-fold domains"/>
    <property type="match status" value="1"/>
</dbReference>
<dbReference type="InterPro" id="IPR020904">
    <property type="entry name" value="Sc_DH/Rdtase_CS"/>
</dbReference>
<evidence type="ECO:0000256" key="3">
    <source>
        <dbReference type="ARBA" id="ARBA00023002"/>
    </source>
</evidence>
<dbReference type="AlphaFoldDB" id="A0A0M9WB50"/>
<dbReference type="PANTHER" id="PTHR43180:SF33">
    <property type="entry name" value="15-HYDROXYPROSTAGLANDIN DEHYDROGENASE [NAD(+)]-LIKE"/>
    <property type="match status" value="1"/>
</dbReference>
<sequence length="308" mass="33677">MSVYPFDKEQLRNLRGRTILITGAASGIGRAAAQIAHGHGANLVLGDLDVDEGNKLVNELQGPVLFRKTDISKWDDVLSLFEAGVKEFGIIHSVLANAGMNKEDLLAEDLDTNGRLLPPNLGSIDVNLVGTAYTIKSAVHFFSKWPETKCQIVLTASAASYLDTPPLYLYCAAKMGVLGLMRGLRSRLVKQNITINVVAPWMTSKDFQSRMVEETQVKCSSNFHSTLVTNMVPPSVVTLWGDLPANQPSGVAHAILLPLMQPEINGKAFFVAGHRIIELEDKLIETQPLWMGEQLSSDIAEGQRRLTT</sequence>
<dbReference type="Gene3D" id="3.40.50.720">
    <property type="entry name" value="NAD(P)-binding Rossmann-like Domain"/>
    <property type="match status" value="1"/>
</dbReference>
<evidence type="ECO:0000313" key="4">
    <source>
        <dbReference type="EMBL" id="KOS37952.1"/>
    </source>
</evidence>
<evidence type="ECO:0000256" key="2">
    <source>
        <dbReference type="ARBA" id="ARBA00022857"/>
    </source>
</evidence>
<reference evidence="4 5" key="1">
    <citation type="submission" date="2015-08" db="EMBL/GenBank/DDBJ databases">
        <title>Genome sequencing of Penicillium nordicum.</title>
        <authorList>
            <person name="Nguyen H.D."/>
            <person name="Seifert K.A."/>
        </authorList>
    </citation>
    <scope>NUCLEOTIDE SEQUENCE [LARGE SCALE GENOMIC DNA]</scope>
    <source>
        <strain evidence="4 5">DAOMC 185683</strain>
    </source>
</reference>
<evidence type="ECO:0000313" key="5">
    <source>
        <dbReference type="Proteomes" id="UP000037696"/>
    </source>
</evidence>
<name>A0A0M9WB50_9EURO</name>
<evidence type="ECO:0000256" key="1">
    <source>
        <dbReference type="ARBA" id="ARBA00006484"/>
    </source>
</evidence>
<dbReference type="PROSITE" id="PS00061">
    <property type="entry name" value="ADH_SHORT"/>
    <property type="match status" value="1"/>
</dbReference>
<dbReference type="PRINTS" id="PR00081">
    <property type="entry name" value="GDHRDH"/>
</dbReference>
<dbReference type="InterPro" id="IPR002347">
    <property type="entry name" value="SDR_fam"/>
</dbReference>
<accession>A0A0M9WB50</accession>
<dbReference type="EMBL" id="LHQQ01000282">
    <property type="protein sequence ID" value="KOS37952.1"/>
    <property type="molecule type" value="Genomic_DNA"/>
</dbReference>
<protein>
    <submittedName>
        <fullName evidence="4">Uncharacterized protein</fullName>
    </submittedName>
</protein>
<keyword evidence="2" id="KW-0521">NADP</keyword>
<dbReference type="PANTHER" id="PTHR43180">
    <property type="entry name" value="3-OXOACYL-(ACYL-CARRIER-PROTEIN) REDUCTASE (AFU_ORTHOLOGUE AFUA_6G11210)"/>
    <property type="match status" value="1"/>
</dbReference>
<dbReference type="InterPro" id="IPR036291">
    <property type="entry name" value="NAD(P)-bd_dom_sf"/>
</dbReference>
<dbReference type="Proteomes" id="UP000037696">
    <property type="component" value="Unassembled WGS sequence"/>
</dbReference>
<dbReference type="STRING" id="229535.A0A0M9WB50"/>
<dbReference type="Pfam" id="PF00106">
    <property type="entry name" value="adh_short"/>
    <property type="match status" value="1"/>
</dbReference>
<dbReference type="GO" id="GO:0016491">
    <property type="term" value="F:oxidoreductase activity"/>
    <property type="evidence" value="ECO:0007669"/>
    <property type="project" value="UniProtKB-KW"/>
</dbReference>
<comment type="caution">
    <text evidence="4">The sequence shown here is derived from an EMBL/GenBank/DDBJ whole genome shotgun (WGS) entry which is preliminary data.</text>
</comment>